<gene>
    <name evidence="2" type="ORF">BCR26_08650</name>
</gene>
<evidence type="ECO:0000313" key="2">
    <source>
        <dbReference type="EMBL" id="OEH83540.1"/>
    </source>
</evidence>
<dbReference type="Proteomes" id="UP000095256">
    <property type="component" value="Unassembled WGS sequence"/>
</dbReference>
<dbReference type="AlphaFoldDB" id="A0A1E5L093"/>
<reference evidence="2 3" key="1">
    <citation type="submission" date="2016-09" db="EMBL/GenBank/DDBJ databases">
        <authorList>
            <person name="Capua I."/>
            <person name="De Benedictis P."/>
            <person name="Joannis T."/>
            <person name="Lombin L.H."/>
            <person name="Cattoli G."/>
        </authorList>
    </citation>
    <scope>NUCLEOTIDE SEQUENCE [LARGE SCALE GENOMIC DNA]</scope>
    <source>
        <strain evidence="2 3">LMG 25899</strain>
    </source>
</reference>
<dbReference type="RefSeq" id="WP_069697413.1">
    <property type="nucleotide sequence ID" value="NZ_JBHRXB010000002.1"/>
</dbReference>
<evidence type="ECO:0000313" key="3">
    <source>
        <dbReference type="Proteomes" id="UP000095256"/>
    </source>
</evidence>
<proteinExistence type="predicted"/>
<sequence>MTTKNWREFKVKLKTLEFWTVQVLNASYIYKKFNWIVLRVGCWLGVLAIGKQFLLTYVSNQKEAAFAFSKLLGVFPVFLNALLTLYLLLFSTKVMLRNSSWKKYGKKILKLLLFWAIALKVQLLNPQTYAAVTESIIPIKMFEGFFPYLVSLVLLRISLNSLERVIANSFDLVGDPNSQILIVSERWKPYVKLEAVEAEGQALPDGTFATQKQYVRVSLKYSFVKIRVQKKFVLFPLSGGISLKNDTHKLVLAKGVGGRTSQLFLPFFSEEELLRYEDSYGMKIHEKFMKNPKTLYEELKNSKRCIVILETKECRAVANPDLTINLDIRKNAEDSEIEFLVKFANKLHRELLSLYELDREE</sequence>
<accession>A0A1E5L093</accession>
<comment type="caution">
    <text evidence="2">The sequence shown here is derived from an EMBL/GenBank/DDBJ whole genome shotgun (WGS) entry which is preliminary data.</text>
</comment>
<feature type="transmembrane region" description="Helical" evidence="1">
    <location>
        <begin position="36"/>
        <end position="54"/>
    </location>
</feature>
<feature type="transmembrane region" description="Helical" evidence="1">
    <location>
        <begin position="74"/>
        <end position="96"/>
    </location>
</feature>
<feature type="transmembrane region" description="Helical" evidence="1">
    <location>
        <begin position="108"/>
        <end position="125"/>
    </location>
</feature>
<protein>
    <recommendedName>
        <fullName evidence="4">DUF3137 domain-containing protein</fullName>
    </recommendedName>
</protein>
<dbReference type="STRING" id="762845.BCR26_08650"/>
<name>A0A1E5L093_9ENTE</name>
<organism evidence="2 3">
    <name type="scientific">Enterococcus rivorum</name>
    <dbReference type="NCBI Taxonomy" id="762845"/>
    <lineage>
        <taxon>Bacteria</taxon>
        <taxon>Bacillati</taxon>
        <taxon>Bacillota</taxon>
        <taxon>Bacilli</taxon>
        <taxon>Lactobacillales</taxon>
        <taxon>Enterococcaceae</taxon>
        <taxon>Enterococcus</taxon>
    </lineage>
</organism>
<evidence type="ECO:0000256" key="1">
    <source>
        <dbReference type="SAM" id="Phobius"/>
    </source>
</evidence>
<evidence type="ECO:0008006" key="4">
    <source>
        <dbReference type="Google" id="ProtNLM"/>
    </source>
</evidence>
<dbReference type="EMBL" id="MIEK01000005">
    <property type="protein sequence ID" value="OEH83540.1"/>
    <property type="molecule type" value="Genomic_DNA"/>
</dbReference>
<keyword evidence="1" id="KW-0472">Membrane</keyword>
<keyword evidence="1" id="KW-0812">Transmembrane</keyword>
<keyword evidence="1" id="KW-1133">Transmembrane helix</keyword>
<keyword evidence="3" id="KW-1185">Reference proteome</keyword>